<organism evidence="1 2">
    <name type="scientific">Puniceibacterium antarcticum</name>
    <dbReference type="NCBI Taxonomy" id="1206336"/>
    <lineage>
        <taxon>Bacteria</taxon>
        <taxon>Pseudomonadati</taxon>
        <taxon>Pseudomonadota</taxon>
        <taxon>Alphaproteobacteria</taxon>
        <taxon>Rhodobacterales</taxon>
        <taxon>Paracoccaceae</taxon>
        <taxon>Puniceibacterium</taxon>
    </lineage>
</organism>
<dbReference type="Proteomes" id="UP000231259">
    <property type="component" value="Unassembled WGS sequence"/>
</dbReference>
<gene>
    <name evidence="1" type="ORF">P775_00005</name>
</gene>
<evidence type="ECO:0000313" key="2">
    <source>
        <dbReference type="Proteomes" id="UP000231259"/>
    </source>
</evidence>
<dbReference type="EMBL" id="AWWI01000001">
    <property type="protein sequence ID" value="PIL22286.1"/>
    <property type="molecule type" value="Genomic_DNA"/>
</dbReference>
<comment type="caution">
    <text evidence="1">The sequence shown here is derived from an EMBL/GenBank/DDBJ whole genome shotgun (WGS) entry which is preliminary data.</text>
</comment>
<evidence type="ECO:0000313" key="1">
    <source>
        <dbReference type="EMBL" id="PIL22286.1"/>
    </source>
</evidence>
<name>A0A2G8RL34_9RHOB</name>
<sequence length="49" mass="5336">MSNVTQNLPDDPAILKAMITALQAENAKISATLRVHDQLVQASHHRCAL</sequence>
<protein>
    <recommendedName>
        <fullName evidence="3">Transposase TnpC homeodomain domain-containing protein</fullName>
    </recommendedName>
</protein>
<proteinExistence type="predicted"/>
<evidence type="ECO:0008006" key="3">
    <source>
        <dbReference type="Google" id="ProtNLM"/>
    </source>
</evidence>
<accession>A0A2G8RL34</accession>
<dbReference type="AlphaFoldDB" id="A0A2G8RL34"/>
<reference evidence="1 2" key="1">
    <citation type="submission" date="2013-09" db="EMBL/GenBank/DDBJ databases">
        <title>Genome sequencing of Phaeobacter antarcticus sp. nov. SM1211.</title>
        <authorList>
            <person name="Zhang X.-Y."/>
            <person name="Liu C."/>
            <person name="Chen X.-L."/>
            <person name="Xie B.-B."/>
            <person name="Qin Q.-L."/>
            <person name="Rong J.-C."/>
            <person name="Zhang Y.-Z."/>
        </authorList>
    </citation>
    <scope>NUCLEOTIDE SEQUENCE [LARGE SCALE GENOMIC DNA]</scope>
    <source>
        <strain evidence="1 2">SM1211</strain>
    </source>
</reference>
<keyword evidence="2" id="KW-1185">Reference proteome</keyword>